<protein>
    <submittedName>
        <fullName evidence="11">Uncharacterized protein</fullName>
    </submittedName>
</protein>
<evidence type="ECO:0000256" key="1">
    <source>
        <dbReference type="ARBA" id="ARBA00004325"/>
    </source>
</evidence>
<keyword evidence="5" id="KW-0375">Hydrogen ion transport</keyword>
<feature type="compositionally biased region" description="Low complexity" evidence="10">
    <location>
        <begin position="25"/>
        <end position="47"/>
    </location>
</feature>
<evidence type="ECO:0000256" key="4">
    <source>
        <dbReference type="ARBA" id="ARBA00022547"/>
    </source>
</evidence>
<dbReference type="STRING" id="1664694.A0A0N1P030"/>
<dbReference type="OrthoDB" id="437at2759"/>
<keyword evidence="3" id="KW-0813">Transport</keyword>
<evidence type="ECO:0000313" key="11">
    <source>
        <dbReference type="EMBL" id="KPI42902.1"/>
    </source>
</evidence>
<name>A0A0N1P030_9EURO</name>
<feature type="region of interest" description="Disordered" evidence="10">
    <location>
        <begin position="19"/>
        <end position="56"/>
    </location>
</feature>
<keyword evidence="7" id="KW-0496">Mitochondrion</keyword>
<comment type="similarity">
    <text evidence="2">Belongs to the ATPase g subunit family.</text>
</comment>
<evidence type="ECO:0000256" key="2">
    <source>
        <dbReference type="ARBA" id="ARBA00005699"/>
    </source>
</evidence>
<comment type="subcellular location">
    <subcellularLocation>
        <location evidence="1">Mitochondrion membrane</location>
    </subcellularLocation>
</comment>
<dbReference type="Pfam" id="PF04718">
    <property type="entry name" value="ATP-synt_G"/>
    <property type="match status" value="1"/>
</dbReference>
<reference evidence="11 12" key="1">
    <citation type="submission" date="2015-06" db="EMBL/GenBank/DDBJ databases">
        <title>Draft genome of the ant-associated black yeast Phialophora attae CBS 131958.</title>
        <authorList>
            <person name="Moreno L.F."/>
            <person name="Stielow B.J."/>
            <person name="de Hoog S."/>
            <person name="Vicente V.A."/>
            <person name="Weiss V.A."/>
            <person name="de Vries M."/>
            <person name="Cruz L.M."/>
            <person name="Souza E.M."/>
        </authorList>
    </citation>
    <scope>NUCLEOTIDE SEQUENCE [LARGE SCALE GENOMIC DNA]</scope>
    <source>
        <strain evidence="11 12">CBS 131958</strain>
    </source>
</reference>
<dbReference type="GO" id="GO:0031966">
    <property type="term" value="C:mitochondrial membrane"/>
    <property type="evidence" value="ECO:0007669"/>
    <property type="project" value="UniProtKB-SubCell"/>
</dbReference>
<sequence length="156" mass="16747">MSGTLATRTALRHTRHFLRRQHRQASTTAETAAKAKDTASSTVSKASEGLTRVTSSAGPAISNAASSARNALSRVGGRTGRLISFVESLIPPTIYYGRVGLELAKLTFQGQKMSPPSIAQFQQYFQPVVNNLRSPKQLMSSIGSFDPTAYLTPFGT</sequence>
<proteinExistence type="inferred from homology"/>
<evidence type="ECO:0000256" key="9">
    <source>
        <dbReference type="ARBA" id="ARBA00023310"/>
    </source>
</evidence>
<keyword evidence="9" id="KW-0066">ATP synthesis</keyword>
<evidence type="ECO:0000256" key="6">
    <source>
        <dbReference type="ARBA" id="ARBA00023065"/>
    </source>
</evidence>
<evidence type="ECO:0000256" key="7">
    <source>
        <dbReference type="ARBA" id="ARBA00023128"/>
    </source>
</evidence>
<keyword evidence="4" id="KW-0138">CF(0)</keyword>
<dbReference type="InterPro" id="IPR006808">
    <property type="entry name" value="ATP_synth_F0_gsu_mt"/>
</dbReference>
<keyword evidence="8" id="KW-0472">Membrane</keyword>
<dbReference type="AlphaFoldDB" id="A0A0N1P030"/>
<dbReference type="GO" id="GO:0015078">
    <property type="term" value="F:proton transmembrane transporter activity"/>
    <property type="evidence" value="ECO:0007669"/>
    <property type="project" value="InterPro"/>
</dbReference>
<evidence type="ECO:0000256" key="3">
    <source>
        <dbReference type="ARBA" id="ARBA00022448"/>
    </source>
</evidence>
<gene>
    <name evidence="11" type="ORF">AB675_2019</name>
</gene>
<accession>A0A0N1P030</accession>
<dbReference type="GeneID" id="28733836"/>
<dbReference type="GO" id="GO:0045259">
    <property type="term" value="C:proton-transporting ATP synthase complex"/>
    <property type="evidence" value="ECO:0007669"/>
    <property type="project" value="UniProtKB-KW"/>
</dbReference>
<dbReference type="RefSeq" id="XP_018002865.1">
    <property type="nucleotide sequence ID" value="XM_018141956.1"/>
</dbReference>
<dbReference type="Proteomes" id="UP000038010">
    <property type="component" value="Unassembled WGS sequence"/>
</dbReference>
<dbReference type="VEuPathDB" id="FungiDB:AB675_2019"/>
<evidence type="ECO:0000256" key="10">
    <source>
        <dbReference type="SAM" id="MobiDB-lite"/>
    </source>
</evidence>
<organism evidence="11 12">
    <name type="scientific">Cyphellophora attinorum</name>
    <dbReference type="NCBI Taxonomy" id="1664694"/>
    <lineage>
        <taxon>Eukaryota</taxon>
        <taxon>Fungi</taxon>
        <taxon>Dikarya</taxon>
        <taxon>Ascomycota</taxon>
        <taxon>Pezizomycotina</taxon>
        <taxon>Eurotiomycetes</taxon>
        <taxon>Chaetothyriomycetidae</taxon>
        <taxon>Chaetothyriales</taxon>
        <taxon>Cyphellophoraceae</taxon>
        <taxon>Cyphellophora</taxon>
    </lineage>
</organism>
<keyword evidence="6" id="KW-0406">Ion transport</keyword>
<evidence type="ECO:0000313" key="12">
    <source>
        <dbReference type="Proteomes" id="UP000038010"/>
    </source>
</evidence>
<keyword evidence="12" id="KW-1185">Reference proteome</keyword>
<comment type="caution">
    <text evidence="11">The sequence shown here is derived from an EMBL/GenBank/DDBJ whole genome shotgun (WGS) entry which is preliminary data.</text>
</comment>
<dbReference type="GO" id="GO:0015986">
    <property type="term" value="P:proton motive force-driven ATP synthesis"/>
    <property type="evidence" value="ECO:0007669"/>
    <property type="project" value="InterPro"/>
</dbReference>
<evidence type="ECO:0000256" key="8">
    <source>
        <dbReference type="ARBA" id="ARBA00023136"/>
    </source>
</evidence>
<evidence type="ECO:0000256" key="5">
    <source>
        <dbReference type="ARBA" id="ARBA00022781"/>
    </source>
</evidence>
<dbReference type="EMBL" id="LFJN01000006">
    <property type="protein sequence ID" value="KPI42902.1"/>
    <property type="molecule type" value="Genomic_DNA"/>
</dbReference>